<dbReference type="Gene3D" id="1.25.40.10">
    <property type="entry name" value="Tetratricopeptide repeat domain"/>
    <property type="match status" value="2"/>
</dbReference>
<feature type="repeat" description="TPR" evidence="3">
    <location>
        <begin position="139"/>
        <end position="172"/>
    </location>
</feature>
<dbReference type="AlphaFoldDB" id="A0A523S4D4"/>
<organism evidence="4 5">
    <name type="scientific">Aerophobetes bacterium</name>
    <dbReference type="NCBI Taxonomy" id="2030807"/>
    <lineage>
        <taxon>Bacteria</taxon>
        <taxon>Candidatus Aerophobota</taxon>
    </lineage>
</organism>
<evidence type="ECO:0000313" key="4">
    <source>
        <dbReference type="EMBL" id="TET12894.1"/>
    </source>
</evidence>
<accession>A0A523S4D4</accession>
<name>A0A523S4D4_UNCAE</name>
<gene>
    <name evidence="4" type="ORF">E3J84_00810</name>
</gene>
<keyword evidence="1" id="KW-0677">Repeat</keyword>
<dbReference type="SMART" id="SM00028">
    <property type="entry name" value="TPR"/>
    <property type="match status" value="4"/>
</dbReference>
<evidence type="ECO:0000256" key="1">
    <source>
        <dbReference type="ARBA" id="ARBA00022737"/>
    </source>
</evidence>
<dbReference type="Proteomes" id="UP000316360">
    <property type="component" value="Unassembled WGS sequence"/>
</dbReference>
<evidence type="ECO:0000256" key="2">
    <source>
        <dbReference type="ARBA" id="ARBA00022803"/>
    </source>
</evidence>
<evidence type="ECO:0000256" key="3">
    <source>
        <dbReference type="PROSITE-ProRule" id="PRU00339"/>
    </source>
</evidence>
<dbReference type="InterPro" id="IPR011990">
    <property type="entry name" value="TPR-like_helical_dom_sf"/>
</dbReference>
<dbReference type="PROSITE" id="PS50293">
    <property type="entry name" value="TPR_REGION"/>
    <property type="match status" value="1"/>
</dbReference>
<dbReference type="PROSITE" id="PS50005">
    <property type="entry name" value="TPR"/>
    <property type="match status" value="1"/>
</dbReference>
<keyword evidence="2 3" id="KW-0802">TPR repeat</keyword>
<sequence length="229" mass="26626">MTTLDGIYDEIVDKIAAPKLRLILLEILKKEEKPERVIKACMKVLECFPDDIDIRKLLAETYFEQGSIRLAETELDKVCLKIDDLASLFKLQAELFRKEGRIEEAIDSLKIYLAHHRSAQEATRLLSELTSPREEEPSVLPTSTLAEIYYKQGELEEAIKMYEQVVEASPDDEKSKIRLNELKGMKEAEEHRKAKEEIVREKRLKLIGILERWLANIEQRRTVNLSYQP</sequence>
<evidence type="ECO:0000313" key="5">
    <source>
        <dbReference type="Proteomes" id="UP000316360"/>
    </source>
</evidence>
<dbReference type="EMBL" id="SOKJ01000043">
    <property type="protein sequence ID" value="TET12894.1"/>
    <property type="molecule type" value="Genomic_DNA"/>
</dbReference>
<proteinExistence type="predicted"/>
<dbReference type="InterPro" id="IPR013105">
    <property type="entry name" value="TPR_2"/>
</dbReference>
<dbReference type="Pfam" id="PF07719">
    <property type="entry name" value="TPR_2"/>
    <property type="match status" value="1"/>
</dbReference>
<dbReference type="SUPFAM" id="SSF48452">
    <property type="entry name" value="TPR-like"/>
    <property type="match status" value="1"/>
</dbReference>
<comment type="caution">
    <text evidence="4">The sequence shown here is derived from an EMBL/GenBank/DDBJ whole genome shotgun (WGS) entry which is preliminary data.</text>
</comment>
<dbReference type="InterPro" id="IPR019734">
    <property type="entry name" value="TPR_rpt"/>
</dbReference>
<protein>
    <submittedName>
        <fullName evidence="4">Tetratricopeptide repeat protein</fullName>
    </submittedName>
</protein>
<reference evidence="4 5" key="1">
    <citation type="submission" date="2019-03" db="EMBL/GenBank/DDBJ databases">
        <title>Metabolic potential of uncultured bacteria and archaea associated with petroleum seepage in deep-sea sediments.</title>
        <authorList>
            <person name="Dong X."/>
            <person name="Hubert C."/>
        </authorList>
    </citation>
    <scope>NUCLEOTIDE SEQUENCE [LARGE SCALE GENOMIC DNA]</scope>
    <source>
        <strain evidence="4">E44_bin7</strain>
    </source>
</reference>